<feature type="transmembrane region" description="Helical" evidence="6">
    <location>
        <begin position="356"/>
        <end position="376"/>
    </location>
</feature>
<feature type="transmembrane region" description="Helical" evidence="6">
    <location>
        <begin position="134"/>
        <end position="158"/>
    </location>
</feature>
<reference evidence="7" key="1">
    <citation type="submission" date="2020-10" db="EMBL/GenBank/DDBJ databases">
        <authorList>
            <person name="Gilroy R."/>
        </authorList>
    </citation>
    <scope>NUCLEOTIDE SEQUENCE</scope>
    <source>
        <strain evidence="7">ChiGjej2B2-12916</strain>
    </source>
</reference>
<evidence type="ECO:0000313" key="7">
    <source>
        <dbReference type="EMBL" id="HIQ61373.1"/>
    </source>
</evidence>
<reference evidence="7" key="2">
    <citation type="journal article" date="2021" name="PeerJ">
        <title>Extensive microbial diversity within the chicken gut microbiome revealed by metagenomics and culture.</title>
        <authorList>
            <person name="Gilroy R."/>
            <person name="Ravi A."/>
            <person name="Getino M."/>
            <person name="Pursley I."/>
            <person name="Horton D.L."/>
            <person name="Alikhan N.F."/>
            <person name="Baker D."/>
            <person name="Gharbi K."/>
            <person name="Hall N."/>
            <person name="Watson M."/>
            <person name="Adriaenssens E.M."/>
            <person name="Foster-Nyarko E."/>
            <person name="Jarju S."/>
            <person name="Secka A."/>
            <person name="Antonio M."/>
            <person name="Oren A."/>
            <person name="Chaudhuri R.R."/>
            <person name="La Ragione R."/>
            <person name="Hildebrand F."/>
            <person name="Pallen M.J."/>
        </authorList>
    </citation>
    <scope>NUCLEOTIDE SEQUENCE</scope>
    <source>
        <strain evidence="7">ChiGjej2B2-12916</strain>
    </source>
</reference>
<feature type="transmembrane region" description="Helical" evidence="6">
    <location>
        <begin position="442"/>
        <end position="463"/>
    </location>
</feature>
<dbReference type="PANTHER" id="PTHR43652">
    <property type="entry name" value="BASIC AMINO ACID ANTIPORTER YFCC-RELATED"/>
    <property type="match status" value="1"/>
</dbReference>
<evidence type="ECO:0000313" key="8">
    <source>
        <dbReference type="Proteomes" id="UP000886879"/>
    </source>
</evidence>
<comment type="subcellular location">
    <subcellularLocation>
        <location evidence="1">Cell membrane</location>
        <topology evidence="1">Multi-pass membrane protein</topology>
    </subcellularLocation>
</comment>
<dbReference type="AlphaFoldDB" id="A0A9D0YT31"/>
<proteinExistence type="predicted"/>
<protein>
    <submittedName>
        <fullName evidence="7">YfcC family protein</fullName>
    </submittedName>
</protein>
<feature type="transmembrane region" description="Helical" evidence="6">
    <location>
        <begin position="250"/>
        <end position="269"/>
    </location>
</feature>
<feature type="transmembrane region" description="Helical" evidence="6">
    <location>
        <begin position="189"/>
        <end position="208"/>
    </location>
</feature>
<feature type="transmembrane region" description="Helical" evidence="6">
    <location>
        <begin position="7"/>
        <end position="27"/>
    </location>
</feature>
<name>A0A9D0YT31_9FIRM</name>
<comment type="caution">
    <text evidence="7">The sequence shown here is derived from an EMBL/GenBank/DDBJ whole genome shotgun (WGS) entry which is preliminary data.</text>
</comment>
<dbReference type="Proteomes" id="UP000886879">
    <property type="component" value="Unassembled WGS sequence"/>
</dbReference>
<keyword evidence="2" id="KW-1003">Cell membrane</keyword>
<feature type="transmembrane region" description="Helical" evidence="6">
    <location>
        <begin position="108"/>
        <end position="128"/>
    </location>
</feature>
<keyword evidence="4 6" id="KW-1133">Transmembrane helix</keyword>
<evidence type="ECO:0000256" key="5">
    <source>
        <dbReference type="ARBA" id="ARBA00023136"/>
    </source>
</evidence>
<feature type="transmembrane region" description="Helical" evidence="6">
    <location>
        <begin position="316"/>
        <end position="336"/>
    </location>
</feature>
<evidence type="ECO:0000256" key="3">
    <source>
        <dbReference type="ARBA" id="ARBA00022692"/>
    </source>
</evidence>
<dbReference type="InterPro" id="IPR018385">
    <property type="entry name" value="C4_dicarb_anaerob_car-like"/>
</dbReference>
<evidence type="ECO:0000256" key="6">
    <source>
        <dbReference type="SAM" id="Phobius"/>
    </source>
</evidence>
<gene>
    <name evidence="7" type="ORF">IAD31_07245</name>
</gene>
<keyword evidence="5 6" id="KW-0472">Membrane</keyword>
<keyword evidence="3 6" id="KW-0812">Transmembrane</keyword>
<feature type="transmembrane region" description="Helical" evidence="6">
    <location>
        <begin position="414"/>
        <end position="436"/>
    </location>
</feature>
<dbReference type="InterPro" id="IPR051679">
    <property type="entry name" value="DASS-Related_Transporters"/>
</dbReference>
<feature type="transmembrane region" description="Helical" evidence="6">
    <location>
        <begin position="281"/>
        <end position="304"/>
    </location>
</feature>
<evidence type="ECO:0000256" key="2">
    <source>
        <dbReference type="ARBA" id="ARBA00022475"/>
    </source>
</evidence>
<sequence>MKSFRMPTAYTILLSLLLVMTILTWVIPAGRYQTGAEGEPVAGTYEQIPQQGQPITSVFTAPLEGLYEAIDIAAFILMVGGFLGVVGKTGAIDRGISALVAKLRGKETLLIPILMLVFALGGTTFGMAEETIAFYPLVLPIFISAGYDPITAVAVILVGAGVGTLASTVNPFATGIAAGFAGVSLGTGMLLRLLMLVVMLATSIYFVMRYAARVKAHPETSLMASRRADYTARFAAQGSDGAKLTWVQSLALALFALTFLVMIYAVIPFDDMGLPLPTLGWWFPQLSALFLAASILVGVCCGLGEEETVGAFIHGAADLLGVAFIIGISRGITVIMNGGQITATVLYWGEQALRGAGAVSFTLLTFLLYLPLSFLIPSSSGLATLSMPIMAPLADFAGVGREVVITAFQTASGLINLITPTSAVVMGALALGHVPYGAFLKFIWKLLAILLVLSLMFLALGALA</sequence>
<dbReference type="GO" id="GO:0005886">
    <property type="term" value="C:plasma membrane"/>
    <property type="evidence" value="ECO:0007669"/>
    <property type="project" value="UniProtKB-SubCell"/>
</dbReference>
<evidence type="ECO:0000256" key="1">
    <source>
        <dbReference type="ARBA" id="ARBA00004651"/>
    </source>
</evidence>
<dbReference type="EMBL" id="DVFO01000076">
    <property type="protein sequence ID" value="HIQ61373.1"/>
    <property type="molecule type" value="Genomic_DNA"/>
</dbReference>
<accession>A0A9D0YT31</accession>
<feature type="transmembrane region" description="Helical" evidence="6">
    <location>
        <begin position="165"/>
        <end position="183"/>
    </location>
</feature>
<dbReference type="PANTHER" id="PTHR43652:SF6">
    <property type="entry name" value="ARGININE REPRESSOR"/>
    <property type="match status" value="1"/>
</dbReference>
<organism evidence="7 8">
    <name type="scientific">Candidatus Enterenecus faecium</name>
    <dbReference type="NCBI Taxonomy" id="2840780"/>
    <lineage>
        <taxon>Bacteria</taxon>
        <taxon>Bacillati</taxon>
        <taxon>Bacillota</taxon>
        <taxon>Clostridia</taxon>
        <taxon>Eubacteriales</taxon>
        <taxon>Candidatus Enterenecus</taxon>
    </lineage>
</organism>
<evidence type="ECO:0000256" key="4">
    <source>
        <dbReference type="ARBA" id="ARBA00022989"/>
    </source>
</evidence>
<feature type="transmembrane region" description="Helical" evidence="6">
    <location>
        <begin position="66"/>
        <end position="87"/>
    </location>
</feature>
<dbReference type="Pfam" id="PF03606">
    <property type="entry name" value="DcuC"/>
    <property type="match status" value="1"/>
</dbReference>